<feature type="compositionally biased region" description="Low complexity" evidence="1">
    <location>
        <begin position="250"/>
        <end position="263"/>
    </location>
</feature>
<evidence type="ECO:0000313" key="3">
    <source>
        <dbReference type="EMBL" id="PVD27218.1"/>
    </source>
</evidence>
<evidence type="ECO:0000256" key="1">
    <source>
        <dbReference type="SAM" id="MobiDB-lite"/>
    </source>
</evidence>
<protein>
    <submittedName>
        <fullName evidence="3">Uncharacterized protein</fullName>
    </submittedName>
</protein>
<evidence type="ECO:0000256" key="2">
    <source>
        <dbReference type="SAM" id="Phobius"/>
    </source>
</evidence>
<organism evidence="3 4">
    <name type="scientific">Pomacea canaliculata</name>
    <name type="common">Golden apple snail</name>
    <dbReference type="NCBI Taxonomy" id="400727"/>
    <lineage>
        <taxon>Eukaryota</taxon>
        <taxon>Metazoa</taxon>
        <taxon>Spiralia</taxon>
        <taxon>Lophotrochozoa</taxon>
        <taxon>Mollusca</taxon>
        <taxon>Gastropoda</taxon>
        <taxon>Caenogastropoda</taxon>
        <taxon>Architaenioglossa</taxon>
        <taxon>Ampullarioidea</taxon>
        <taxon>Ampullariidae</taxon>
        <taxon>Pomacea</taxon>
    </lineage>
</organism>
<proteinExistence type="predicted"/>
<accession>A0A2T7P1C5</accession>
<keyword evidence="2" id="KW-1133">Transmembrane helix</keyword>
<gene>
    <name evidence="3" type="ORF">C0Q70_12373</name>
</gene>
<keyword evidence="2" id="KW-0812">Transmembrane</keyword>
<dbReference type="EMBL" id="PZQS01000007">
    <property type="protein sequence ID" value="PVD27218.1"/>
    <property type="molecule type" value="Genomic_DNA"/>
</dbReference>
<dbReference type="Proteomes" id="UP000245119">
    <property type="component" value="Linkage Group LG7"/>
</dbReference>
<reference evidence="3 4" key="1">
    <citation type="submission" date="2018-04" db="EMBL/GenBank/DDBJ databases">
        <title>The genome of golden apple snail Pomacea canaliculata provides insight into stress tolerance and invasive adaptation.</title>
        <authorList>
            <person name="Liu C."/>
            <person name="Liu B."/>
            <person name="Ren Y."/>
            <person name="Zhang Y."/>
            <person name="Wang H."/>
            <person name="Li S."/>
            <person name="Jiang F."/>
            <person name="Yin L."/>
            <person name="Zhang G."/>
            <person name="Qian W."/>
            <person name="Fan W."/>
        </authorList>
    </citation>
    <scope>NUCLEOTIDE SEQUENCE [LARGE SCALE GENOMIC DNA]</scope>
    <source>
        <strain evidence="3">SZHN2017</strain>
        <tissue evidence="3">Muscle</tissue>
    </source>
</reference>
<sequence>MQCLFDTDAKAEGSFSLHFESSQGVQGQVAGCRYNGVTKCFGDFNITHNGYNNVTITVLDTFGNTTGEFGCQKGNISMIKKCAYHPPETCYTISSTEPGIGHGTTTEGNSPAVPVAAVVVPIVVIVLIIVIIIGGLLLLRKYRSKTSTIRLYAISPESSMNSTLYNKCPLVSGIEECEKSFIGRENTGNHKNQAQIHPSPASFRELPAETNNPIQRVTQTDQVLTINKQTASVDQEDTSTDDDKIGSVCSGSGTSRSSFRSNTSSQIVDSDVPLVRNASVSEHVLNKVFVPFPGQACFCHVT</sequence>
<evidence type="ECO:0000313" key="4">
    <source>
        <dbReference type="Proteomes" id="UP000245119"/>
    </source>
</evidence>
<keyword evidence="2" id="KW-0472">Membrane</keyword>
<name>A0A2T7P1C5_POMCA</name>
<keyword evidence="4" id="KW-1185">Reference proteome</keyword>
<feature type="transmembrane region" description="Helical" evidence="2">
    <location>
        <begin position="115"/>
        <end position="139"/>
    </location>
</feature>
<feature type="region of interest" description="Disordered" evidence="1">
    <location>
        <begin position="230"/>
        <end position="263"/>
    </location>
</feature>
<comment type="caution">
    <text evidence="3">The sequence shown here is derived from an EMBL/GenBank/DDBJ whole genome shotgun (WGS) entry which is preliminary data.</text>
</comment>
<dbReference type="AlphaFoldDB" id="A0A2T7P1C5"/>